<dbReference type="RefSeq" id="WP_175304434.1">
    <property type="nucleotide sequence ID" value="NZ_CZPZ01000009.1"/>
</dbReference>
<reference evidence="6" key="1">
    <citation type="submission" date="2015-10" db="EMBL/GenBank/DDBJ databases">
        <authorList>
            <person name="Luecker S."/>
            <person name="Luecker S."/>
        </authorList>
    </citation>
    <scope>NUCLEOTIDE SEQUENCE [LARGE SCALE GENOMIC DNA]</scope>
</reference>
<keyword evidence="3 5" id="KW-0378">Hydrolase</keyword>
<feature type="domain" description="TNase-like" evidence="4">
    <location>
        <begin position="1"/>
        <end position="106"/>
    </location>
</feature>
<keyword evidence="1" id="KW-0540">Nuclease</keyword>
<dbReference type="AlphaFoldDB" id="A0A0S4L9G5"/>
<evidence type="ECO:0000256" key="2">
    <source>
        <dbReference type="ARBA" id="ARBA00022759"/>
    </source>
</evidence>
<dbReference type="GO" id="GO:0016787">
    <property type="term" value="F:hydrolase activity"/>
    <property type="evidence" value="ECO:0007669"/>
    <property type="project" value="UniProtKB-KW"/>
</dbReference>
<accession>A0A0S4L9G5</accession>
<keyword evidence="6" id="KW-1185">Reference proteome</keyword>
<dbReference type="SUPFAM" id="SSF50199">
    <property type="entry name" value="Staphylococcal nuclease"/>
    <property type="match status" value="1"/>
</dbReference>
<organism evidence="5 6">
    <name type="scientific">Candidatus Nitrospira nitrificans</name>
    <dbReference type="NCBI Taxonomy" id="1742973"/>
    <lineage>
        <taxon>Bacteria</taxon>
        <taxon>Pseudomonadati</taxon>
        <taxon>Nitrospirota</taxon>
        <taxon>Nitrospiria</taxon>
        <taxon>Nitrospirales</taxon>
        <taxon>Nitrospiraceae</taxon>
        <taxon>Nitrospira</taxon>
    </lineage>
</organism>
<dbReference type="InterPro" id="IPR035437">
    <property type="entry name" value="SNase_OB-fold_sf"/>
</dbReference>
<dbReference type="EC" id="3.1.-.-" evidence="5"/>
<dbReference type="EMBL" id="CZPZ01000009">
    <property type="protein sequence ID" value="CUS34460.1"/>
    <property type="molecule type" value="Genomic_DNA"/>
</dbReference>
<proteinExistence type="predicted"/>
<evidence type="ECO:0000256" key="1">
    <source>
        <dbReference type="ARBA" id="ARBA00022722"/>
    </source>
</evidence>
<dbReference type="SMART" id="SM00318">
    <property type="entry name" value="SNc"/>
    <property type="match status" value="1"/>
</dbReference>
<dbReference type="Proteomes" id="UP000198736">
    <property type="component" value="Unassembled WGS sequence"/>
</dbReference>
<evidence type="ECO:0000256" key="3">
    <source>
        <dbReference type="ARBA" id="ARBA00022801"/>
    </source>
</evidence>
<gene>
    <name evidence="5" type="ORF">COMA2_170017</name>
</gene>
<dbReference type="Gene3D" id="2.40.50.90">
    <property type="match status" value="1"/>
</dbReference>
<dbReference type="PANTHER" id="PTHR12302">
    <property type="entry name" value="EBNA2 BINDING PROTEIN P100"/>
    <property type="match status" value="1"/>
</dbReference>
<dbReference type="PROSITE" id="PS50830">
    <property type="entry name" value="TNASE_3"/>
    <property type="match status" value="1"/>
</dbReference>
<dbReference type="GO" id="GO:0004519">
    <property type="term" value="F:endonuclease activity"/>
    <property type="evidence" value="ECO:0007669"/>
    <property type="project" value="UniProtKB-KW"/>
</dbReference>
<evidence type="ECO:0000313" key="6">
    <source>
        <dbReference type="Proteomes" id="UP000198736"/>
    </source>
</evidence>
<evidence type="ECO:0000259" key="4">
    <source>
        <dbReference type="PROSITE" id="PS50830"/>
    </source>
</evidence>
<dbReference type="STRING" id="1742973.COMA2_170017"/>
<evidence type="ECO:0000313" key="5">
    <source>
        <dbReference type="EMBL" id="CUS34460.1"/>
    </source>
</evidence>
<dbReference type="InterPro" id="IPR016071">
    <property type="entry name" value="Staphylococal_nuclease_OB-fold"/>
</dbReference>
<protein>
    <submittedName>
        <fullName evidence="5">Uncharacterized endonuclease</fullName>
        <ecNumber evidence="5">3.1.-.-</ecNumber>
    </submittedName>
</protein>
<keyword evidence="2 5" id="KW-0255">Endonuclease</keyword>
<sequence length="128" mass="15124">MHDRKAQRIRLHGIDCPEKGQPFWTVAKWALSALVLFGRTVTIQRHDTDRYKRVVADIVLADATNVNQKLVKDGWCWWYRTYAPDDMVLEGFEAEAREAKRGLWIDPRPIPPWEWRKPGKRSRIQMIP</sequence>
<name>A0A0S4L9G5_9BACT</name>
<dbReference type="PANTHER" id="PTHR12302:SF3">
    <property type="entry name" value="SERINE_THREONINE-PROTEIN KINASE 31"/>
    <property type="match status" value="1"/>
</dbReference>
<dbReference type="Pfam" id="PF00565">
    <property type="entry name" value="SNase"/>
    <property type="match status" value="1"/>
</dbReference>